<evidence type="ECO:0000313" key="3">
    <source>
        <dbReference type="Proteomes" id="UP000198226"/>
    </source>
</evidence>
<dbReference type="OrthoDB" id="7359894at2"/>
<dbReference type="Pfam" id="PF04024">
    <property type="entry name" value="PspC"/>
    <property type="match status" value="1"/>
</dbReference>
<dbReference type="EMBL" id="LT607752">
    <property type="protein sequence ID" value="SCG42205.1"/>
    <property type="molecule type" value="Genomic_DNA"/>
</dbReference>
<gene>
    <name evidence="2" type="ORF">GA0070623_0869</name>
</gene>
<organism evidence="2 3">
    <name type="scientific">Micromonospora rifamycinica</name>
    <dbReference type="NCBI Taxonomy" id="291594"/>
    <lineage>
        <taxon>Bacteria</taxon>
        <taxon>Bacillati</taxon>
        <taxon>Actinomycetota</taxon>
        <taxon>Actinomycetes</taxon>
        <taxon>Micromonosporales</taxon>
        <taxon>Micromonosporaceae</taxon>
        <taxon>Micromonospora</taxon>
    </lineage>
</organism>
<accession>A0A109IJA5</accession>
<evidence type="ECO:0000313" key="2">
    <source>
        <dbReference type="EMBL" id="SCG42205.1"/>
    </source>
</evidence>
<feature type="domain" description="Phage shock protein PspC N-terminal" evidence="1">
    <location>
        <begin position="104"/>
        <end position="157"/>
    </location>
</feature>
<dbReference type="InterPro" id="IPR007168">
    <property type="entry name" value="Phageshock_PspC_N"/>
</dbReference>
<protein>
    <submittedName>
        <fullName evidence="2">Phage shock protein C (PspC) family protein</fullName>
    </submittedName>
</protein>
<dbReference type="RefSeq" id="WP_067309824.1">
    <property type="nucleotide sequence ID" value="NZ_LRMV01000082.1"/>
</dbReference>
<name>A0A109IJA5_9ACTN</name>
<evidence type="ECO:0000259" key="1">
    <source>
        <dbReference type="Pfam" id="PF04024"/>
    </source>
</evidence>
<sequence length="175" mass="18754">MEDPTIIRLTGHVAAYPATREARDTLRRYLDEAHRTLRSDPDADDIVRDLESAIGDRLSALVGSGDAPVTGARMAAILAEVGPVSPAGPVSPSAAGRPRGRFWCRIHEGGWFGGVCLGIAAYGGFRVDWVRTVVLLLTLFSGGLLAIAYLALLLVLPVVPTVADYERQRDAPRHA</sequence>
<dbReference type="Proteomes" id="UP000198226">
    <property type="component" value="Chromosome I"/>
</dbReference>
<proteinExistence type="predicted"/>
<keyword evidence="3" id="KW-1185">Reference proteome</keyword>
<dbReference type="AlphaFoldDB" id="A0A109IJA5"/>
<reference evidence="3" key="1">
    <citation type="submission" date="2016-06" db="EMBL/GenBank/DDBJ databases">
        <authorList>
            <person name="Varghese N."/>
            <person name="Submissions Spin"/>
        </authorList>
    </citation>
    <scope>NUCLEOTIDE SEQUENCE [LARGE SCALE GENOMIC DNA]</scope>
    <source>
        <strain evidence="3">DSM 44983</strain>
    </source>
</reference>